<keyword evidence="1" id="KW-0784">Thiamine biosynthesis</keyword>
<sequence>MVAIDIKALAAKLSASSGIAAKQDIGTIAARLGLQGQQIAVGDDCAALPDGDGYLLFAIEGFMNEFVAADPWFAGWCGVMVNISDVVAMGGRPIAVVDAVWASGEAGATPVLEGMRAASSAFGVPIVGGHTNIRSDRGQLSVAILGRANKLLTSFDAKPGDVLVAAIDHRGRYHEPFNNWEAATDAAPARLRGDLELLPEIAEAGLALSAKDISQGGIVGTAIMLAECSHVGIDIDVTAIPLPAGVSLDRWLVTFPSFGYLLSVAPEDVADVVTRFTARGISAAVIGAVVAGAEVALVDGESRSMVRNHAETPLLQLGRQDVAA</sequence>
<dbReference type="GO" id="GO:0009030">
    <property type="term" value="F:thiamine-phosphate kinase activity"/>
    <property type="evidence" value="ECO:0007669"/>
    <property type="project" value="InterPro"/>
</dbReference>
<evidence type="ECO:0000313" key="4">
    <source>
        <dbReference type="EMBL" id="API53324.1"/>
    </source>
</evidence>
<evidence type="ECO:0008006" key="6">
    <source>
        <dbReference type="Google" id="ProtNLM"/>
    </source>
</evidence>
<dbReference type="RefSeq" id="WP_072639670.1">
    <property type="nucleotide sequence ID" value="NZ_CP018228.1"/>
</dbReference>
<organism evidence="4 5">
    <name type="scientific">Rhizobium leguminosarum</name>
    <dbReference type="NCBI Taxonomy" id="384"/>
    <lineage>
        <taxon>Bacteria</taxon>
        <taxon>Pseudomonadati</taxon>
        <taxon>Pseudomonadota</taxon>
        <taxon>Alphaproteobacteria</taxon>
        <taxon>Hyphomicrobiales</taxon>
        <taxon>Rhizobiaceae</taxon>
        <taxon>Rhizobium/Agrobacterium group</taxon>
        <taxon>Rhizobium</taxon>
    </lineage>
</organism>
<feature type="domain" description="PurM-like C-terminal" evidence="3">
    <location>
        <begin position="188"/>
        <end position="298"/>
    </location>
</feature>
<accession>A0A1L3ZCE1</accession>
<feature type="domain" description="PurM-like N-terminal" evidence="2">
    <location>
        <begin position="42"/>
        <end position="147"/>
    </location>
</feature>
<dbReference type="PANTHER" id="PTHR30270">
    <property type="entry name" value="THIAMINE-MONOPHOSPHATE KINASE"/>
    <property type="match status" value="1"/>
</dbReference>
<dbReference type="AlphaFoldDB" id="A0A1L3ZCE1"/>
<dbReference type="InterPro" id="IPR006283">
    <property type="entry name" value="ThiL-like"/>
</dbReference>
<name>A0A1L3ZCE1_RHILE</name>
<dbReference type="NCBIfam" id="TIGR04049">
    <property type="entry name" value="AIR_rel_sll0787"/>
    <property type="match status" value="1"/>
</dbReference>
<dbReference type="InterPro" id="IPR010918">
    <property type="entry name" value="PurM-like_C_dom"/>
</dbReference>
<protein>
    <recommendedName>
        <fullName evidence="6">Sll0787 family AIR synthase-like protein</fullName>
    </recommendedName>
</protein>
<evidence type="ECO:0000313" key="5">
    <source>
        <dbReference type="Proteomes" id="UP000183050"/>
    </source>
</evidence>
<evidence type="ECO:0000259" key="2">
    <source>
        <dbReference type="Pfam" id="PF00586"/>
    </source>
</evidence>
<dbReference type="InterPro" id="IPR011413">
    <property type="entry name" value="UCP036540_AIR"/>
</dbReference>
<dbReference type="EMBL" id="CP018228">
    <property type="protein sequence ID" value="API53324.1"/>
    <property type="molecule type" value="Genomic_DNA"/>
</dbReference>
<dbReference type="PANTHER" id="PTHR30270:SF0">
    <property type="entry name" value="THIAMINE-MONOPHOSPHATE KINASE"/>
    <property type="match status" value="1"/>
</dbReference>
<proteinExistence type="predicted"/>
<dbReference type="PIRSF" id="PIRSF036540">
    <property type="entry name" value="UCP036540_AIR"/>
    <property type="match status" value="1"/>
</dbReference>
<dbReference type="InterPro" id="IPR036921">
    <property type="entry name" value="PurM-like_N_sf"/>
</dbReference>
<dbReference type="InterPro" id="IPR024030">
    <property type="entry name" value="AIR_synthase-rel_sll0787"/>
</dbReference>
<dbReference type="SUPFAM" id="SSF55326">
    <property type="entry name" value="PurM N-terminal domain-like"/>
    <property type="match status" value="1"/>
</dbReference>
<dbReference type="CDD" id="cd02192">
    <property type="entry name" value="PurM-like3"/>
    <property type="match status" value="1"/>
</dbReference>
<dbReference type="InterPro" id="IPR036676">
    <property type="entry name" value="PurM-like_C_sf"/>
</dbReference>
<evidence type="ECO:0000256" key="1">
    <source>
        <dbReference type="ARBA" id="ARBA00022977"/>
    </source>
</evidence>
<dbReference type="GO" id="GO:0009228">
    <property type="term" value="P:thiamine biosynthetic process"/>
    <property type="evidence" value="ECO:0007669"/>
    <property type="project" value="UniProtKB-KW"/>
</dbReference>
<dbReference type="Pfam" id="PF00586">
    <property type="entry name" value="AIRS"/>
    <property type="match status" value="1"/>
</dbReference>
<dbReference type="Gene3D" id="3.30.1330.10">
    <property type="entry name" value="PurM-like, N-terminal domain"/>
    <property type="match status" value="1"/>
</dbReference>
<gene>
    <name evidence="4" type="ORF">BMW22_18365</name>
</gene>
<dbReference type="InterPro" id="IPR016188">
    <property type="entry name" value="PurM-like_N"/>
</dbReference>
<dbReference type="SUPFAM" id="SSF56042">
    <property type="entry name" value="PurM C-terminal domain-like"/>
    <property type="match status" value="1"/>
</dbReference>
<reference evidence="4 5" key="1">
    <citation type="submission" date="2016-11" db="EMBL/GenBank/DDBJ databases">
        <title>Rhizobium leguminosarum bv. viciae strain Vaf12 isolated from Vavilovia formosa root nodules from Russia, Dagestan.</title>
        <authorList>
            <person name="Kimeklis A."/>
        </authorList>
    </citation>
    <scope>NUCLEOTIDE SEQUENCE [LARGE SCALE GENOMIC DNA]</scope>
    <source>
        <strain evidence="4 5">Vaf-108</strain>
    </source>
</reference>
<dbReference type="Proteomes" id="UP000183050">
    <property type="component" value="Chromosome"/>
</dbReference>
<dbReference type="Gene3D" id="3.90.650.10">
    <property type="entry name" value="PurM-like C-terminal domain"/>
    <property type="match status" value="1"/>
</dbReference>
<evidence type="ECO:0000259" key="3">
    <source>
        <dbReference type="Pfam" id="PF02769"/>
    </source>
</evidence>
<dbReference type="Pfam" id="PF02769">
    <property type="entry name" value="AIRS_C"/>
    <property type="match status" value="1"/>
</dbReference>